<comment type="caution">
    <text evidence="2">The sequence shown here is derived from an EMBL/GenBank/DDBJ whole genome shotgun (WGS) entry which is preliminary data.</text>
</comment>
<reference evidence="3" key="1">
    <citation type="submission" date="2023-07" db="EMBL/GenBank/DDBJ databases">
        <title>Draft genomic sequences of Priestia flexa CCM isolated from the soil of an abandoned mine contaminated by free cyanide in the high Andean zone of Tacna, Peru.</title>
        <authorList>
            <person name="Caceda Quiroz C.J."/>
            <person name="Maraza Chooque G.J."/>
            <person name="Fora Quispe G.L."/>
            <person name="Carpio Mamani M."/>
        </authorList>
    </citation>
    <scope>NUCLEOTIDE SEQUENCE [LARGE SCALE GENOMIC DNA]</scope>
    <source>
        <strain evidence="3">CCM</strain>
    </source>
</reference>
<keyword evidence="3" id="KW-1185">Reference proteome</keyword>
<feature type="region of interest" description="Disordered" evidence="1">
    <location>
        <begin position="1"/>
        <end position="64"/>
    </location>
</feature>
<proteinExistence type="predicted"/>
<name>A0ABU4JAP6_9BACI</name>
<dbReference type="RefSeq" id="WP_061786027.1">
    <property type="nucleotide sequence ID" value="NZ_CANLXW010000017.1"/>
</dbReference>
<feature type="compositionally biased region" description="Basic residues" evidence="1">
    <location>
        <begin position="1"/>
        <end position="10"/>
    </location>
</feature>
<dbReference type="EMBL" id="JAWUZT010000076">
    <property type="protein sequence ID" value="MDW8518079.1"/>
    <property type="molecule type" value="Genomic_DNA"/>
</dbReference>
<accession>A0ABU4JAP6</accession>
<protein>
    <submittedName>
        <fullName evidence="2">Uncharacterized protein</fullName>
    </submittedName>
</protein>
<dbReference type="Proteomes" id="UP001284771">
    <property type="component" value="Unassembled WGS sequence"/>
</dbReference>
<organism evidence="2 3">
    <name type="scientific">Priestia flexa</name>
    <dbReference type="NCBI Taxonomy" id="86664"/>
    <lineage>
        <taxon>Bacteria</taxon>
        <taxon>Bacillati</taxon>
        <taxon>Bacillota</taxon>
        <taxon>Bacilli</taxon>
        <taxon>Bacillales</taxon>
        <taxon>Bacillaceae</taxon>
        <taxon>Priestia</taxon>
    </lineage>
</organism>
<feature type="compositionally biased region" description="Low complexity" evidence="1">
    <location>
        <begin position="51"/>
        <end position="64"/>
    </location>
</feature>
<evidence type="ECO:0000256" key="1">
    <source>
        <dbReference type="SAM" id="MobiDB-lite"/>
    </source>
</evidence>
<feature type="compositionally biased region" description="Low complexity" evidence="1">
    <location>
        <begin position="28"/>
        <end position="44"/>
    </location>
</feature>
<gene>
    <name evidence="2" type="ORF">RIB56_18375</name>
</gene>
<sequence length="64" mass="7045">MMNNQRRRPRINPNFRPSGGANNEDGNKNIISNSGNSNVNINLGQGKRSKQSQSLDQSDSGLIF</sequence>
<evidence type="ECO:0000313" key="2">
    <source>
        <dbReference type="EMBL" id="MDW8518079.1"/>
    </source>
</evidence>
<evidence type="ECO:0000313" key="3">
    <source>
        <dbReference type="Proteomes" id="UP001284771"/>
    </source>
</evidence>